<sequence>MKSLKNSLFIAALLTCSNFAIAHEIWLVKSAKGDAVKLYLGEPGEPESGDKIAGLKNTKVFVDSTESTLALTQQQNFWSAELTEQGDVRAFTDDLWKPWKMEKVSEQDTDTFQAAKLFAKAGREEIQAKQELEFVPTKSNGDTFTLVYKNKPVVDHEVLVQTPKHQVKTITDKHGQLTVTSEEQGTYIISSDHPVAGKAVIAGNQVDSTYNIVTISFQVK</sequence>
<feature type="chain" id="PRO_5046864509" description="Nickel uptake transporter family protein" evidence="1">
    <location>
        <begin position="23"/>
        <end position="220"/>
    </location>
</feature>
<dbReference type="EMBL" id="JAVIFY010000010">
    <property type="protein sequence ID" value="MDQ9092645.1"/>
    <property type="molecule type" value="Genomic_DNA"/>
</dbReference>
<evidence type="ECO:0008006" key="4">
    <source>
        <dbReference type="Google" id="ProtNLM"/>
    </source>
</evidence>
<protein>
    <recommendedName>
        <fullName evidence="4">Nickel uptake transporter family protein</fullName>
    </recommendedName>
</protein>
<gene>
    <name evidence="2" type="ORF">RC083_13690</name>
</gene>
<keyword evidence="3" id="KW-1185">Reference proteome</keyword>
<name>A0ABU1BEB9_PSEHA</name>
<comment type="caution">
    <text evidence="2">The sequence shown here is derived from an EMBL/GenBank/DDBJ whole genome shotgun (WGS) entry which is preliminary data.</text>
</comment>
<evidence type="ECO:0000256" key="1">
    <source>
        <dbReference type="SAM" id="SignalP"/>
    </source>
</evidence>
<evidence type="ECO:0000313" key="3">
    <source>
        <dbReference type="Proteomes" id="UP001226574"/>
    </source>
</evidence>
<proteinExistence type="predicted"/>
<feature type="signal peptide" evidence="1">
    <location>
        <begin position="1"/>
        <end position="22"/>
    </location>
</feature>
<keyword evidence="1" id="KW-0732">Signal</keyword>
<evidence type="ECO:0000313" key="2">
    <source>
        <dbReference type="EMBL" id="MDQ9092645.1"/>
    </source>
</evidence>
<reference evidence="2 3" key="1">
    <citation type="submission" date="2023-08" db="EMBL/GenBank/DDBJ databases">
        <title>Pseudoalteromonas haloplanktis LL1 genome.</title>
        <authorList>
            <person name="Wu S."/>
        </authorList>
    </citation>
    <scope>NUCLEOTIDE SEQUENCE [LARGE SCALE GENOMIC DNA]</scope>
    <source>
        <strain evidence="2 3">LL1</strain>
    </source>
</reference>
<organism evidence="2 3">
    <name type="scientific">Pseudoalteromonas haloplanktis</name>
    <name type="common">Alteromonas haloplanktis</name>
    <dbReference type="NCBI Taxonomy" id="228"/>
    <lineage>
        <taxon>Bacteria</taxon>
        <taxon>Pseudomonadati</taxon>
        <taxon>Pseudomonadota</taxon>
        <taxon>Gammaproteobacteria</taxon>
        <taxon>Alteromonadales</taxon>
        <taxon>Pseudoalteromonadaceae</taxon>
        <taxon>Pseudoalteromonas</taxon>
    </lineage>
</organism>
<accession>A0ABU1BEB9</accession>
<dbReference type="Proteomes" id="UP001226574">
    <property type="component" value="Unassembled WGS sequence"/>
</dbReference>
<dbReference type="RefSeq" id="WP_016709424.1">
    <property type="nucleotide sequence ID" value="NZ_JAVIFY010000010.1"/>
</dbReference>